<feature type="coiled-coil region" evidence="9">
    <location>
        <begin position="256"/>
        <end position="300"/>
    </location>
</feature>
<dbReference type="PANTHER" id="PTHR11059">
    <property type="entry name" value="DNA REPAIR PROTEIN RECN"/>
    <property type="match status" value="1"/>
</dbReference>
<dbReference type="GO" id="GO:0006310">
    <property type="term" value="P:DNA recombination"/>
    <property type="evidence" value="ECO:0007669"/>
    <property type="project" value="InterPro"/>
</dbReference>
<dbReference type="PIRSF" id="PIRSF003128">
    <property type="entry name" value="RecN"/>
    <property type="match status" value="1"/>
</dbReference>
<evidence type="ECO:0000313" key="11">
    <source>
        <dbReference type="EMBL" id="OUS36026.1"/>
    </source>
</evidence>
<dbReference type="GO" id="GO:0005524">
    <property type="term" value="F:ATP binding"/>
    <property type="evidence" value="ECO:0007669"/>
    <property type="project" value="UniProtKB-KW"/>
</dbReference>
<dbReference type="InterPro" id="IPR003395">
    <property type="entry name" value="RecF/RecN/SMC_N"/>
</dbReference>
<feature type="domain" description="RecF/RecN/SMC N-terminal" evidence="10">
    <location>
        <begin position="2"/>
        <end position="517"/>
    </location>
</feature>
<keyword evidence="4" id="KW-0547">Nucleotide-binding</keyword>
<dbReference type="CDD" id="cd03241">
    <property type="entry name" value="ABC_RecN"/>
    <property type="match status" value="2"/>
</dbReference>
<evidence type="ECO:0000256" key="8">
    <source>
        <dbReference type="ARBA" id="ARBA00033408"/>
    </source>
</evidence>
<sequence>MLVHLSISQFTLVEHLELELKAGMTTITGETGAGKSILLGALGLALGNRIDGNIVRKGAEKADISATFIISEKVAKWLDSHDYPVEDDTCILRRVITQEGRSRGYINGRNASATELKALANQLIDIHGQHAHQSLMQKDAPRKLVDNYAGTRGLCLKTKQAFQAWQEKLKQKNNLQEDSAEQQAQRQLLTYQVQELDSLQLVEGEVAELESEHKRLSNADAIMFSGQQALTLCADGNADDSSSAQTSSQDSALQQVQQAIMELDQIDDDNETLKESREFLNQAQIQLQEANDSLHDYINKVEINPQRLQQIDQRLGNIYDLARKHQVRAGELYDKWQELSDKLNALNFSDDDMEALIQLVSELEQAYLKLAKQLSKKRHKAAVKLDKEVNTHFEALALGNAKLQTDIVSDNSHANAYGIDHIDLLVQTNPGMPMGQLCKVASGGELSRISLAIQVITAQTSNIPSLIFDEVDVGIGGGTAERVGRLLNELGKHSQVLCVTHQPQVAAQAQNHLQVSKIAGDEQTFTNIRPLDNTQRTEEIARMLGGVEITQHTLDHAQEMLAMGN</sequence>
<dbReference type="Pfam" id="PF02463">
    <property type="entry name" value="SMC_N"/>
    <property type="match status" value="1"/>
</dbReference>
<gene>
    <name evidence="11" type="ORF">A9R00_11765</name>
</gene>
<dbReference type="AlphaFoldDB" id="A0A1Y5HFF5"/>
<proteinExistence type="inferred from homology"/>
<evidence type="ECO:0000256" key="3">
    <source>
        <dbReference type="ARBA" id="ARBA00021315"/>
    </source>
</evidence>
<keyword evidence="5" id="KW-0227">DNA damage</keyword>
<dbReference type="GO" id="GO:0009432">
    <property type="term" value="P:SOS response"/>
    <property type="evidence" value="ECO:0007669"/>
    <property type="project" value="TreeGrafter"/>
</dbReference>
<dbReference type="InterPro" id="IPR004604">
    <property type="entry name" value="DNA_recomb/repair_RecN"/>
</dbReference>
<evidence type="ECO:0000256" key="7">
    <source>
        <dbReference type="ARBA" id="ARBA00023204"/>
    </source>
</evidence>
<dbReference type="EMBL" id="MABE01000670">
    <property type="protein sequence ID" value="OUS36026.1"/>
    <property type="molecule type" value="Genomic_DNA"/>
</dbReference>
<keyword evidence="9" id="KW-0175">Coiled coil</keyword>
<reference evidence="12" key="1">
    <citation type="journal article" date="2017" name="Proc. Natl. Acad. Sci. U.S.A.">
        <title>Simulation of Deepwater Horizon oil plume reveals substrate specialization within a complex community of hydrocarbon degraders.</title>
        <authorList>
            <person name="Hu P."/>
            <person name="Dubinsky E.A."/>
            <person name="Probst A.J."/>
            <person name="Wang J."/>
            <person name="Sieber C.M.K."/>
            <person name="Tom L.M."/>
            <person name="Gardinali P."/>
            <person name="Banfield J.F."/>
            <person name="Atlas R.M."/>
            <person name="Andersen G.L."/>
        </authorList>
    </citation>
    <scope>NUCLEOTIDE SEQUENCE [LARGE SCALE GENOMIC DNA]</scope>
</reference>
<dbReference type="Gene3D" id="3.40.50.300">
    <property type="entry name" value="P-loop containing nucleotide triphosphate hydrolases"/>
    <property type="match status" value="2"/>
</dbReference>
<accession>A0A1Y5HFF5</accession>
<dbReference type="FunFam" id="3.40.50.300:FF:000319">
    <property type="entry name" value="DNA repair protein RecN"/>
    <property type="match status" value="1"/>
</dbReference>
<dbReference type="NCBIfam" id="NF008121">
    <property type="entry name" value="PRK10869.1"/>
    <property type="match status" value="1"/>
</dbReference>
<feature type="coiled-coil region" evidence="9">
    <location>
        <begin position="353"/>
        <end position="380"/>
    </location>
</feature>
<evidence type="ECO:0000256" key="9">
    <source>
        <dbReference type="SAM" id="Coils"/>
    </source>
</evidence>
<dbReference type="Proteomes" id="UP000227088">
    <property type="component" value="Unassembled WGS sequence"/>
</dbReference>
<comment type="similarity">
    <text evidence="2">Belongs to the RecN family.</text>
</comment>
<dbReference type="GO" id="GO:0043590">
    <property type="term" value="C:bacterial nucleoid"/>
    <property type="evidence" value="ECO:0007669"/>
    <property type="project" value="TreeGrafter"/>
</dbReference>
<dbReference type="InterPro" id="IPR027417">
    <property type="entry name" value="P-loop_NTPase"/>
</dbReference>
<evidence type="ECO:0000256" key="1">
    <source>
        <dbReference type="ARBA" id="ARBA00003618"/>
    </source>
</evidence>
<dbReference type="GO" id="GO:0006281">
    <property type="term" value="P:DNA repair"/>
    <property type="evidence" value="ECO:0007669"/>
    <property type="project" value="UniProtKB-KW"/>
</dbReference>
<evidence type="ECO:0000256" key="4">
    <source>
        <dbReference type="ARBA" id="ARBA00022741"/>
    </source>
</evidence>
<dbReference type="SUPFAM" id="SSF52540">
    <property type="entry name" value="P-loop containing nucleoside triphosphate hydrolases"/>
    <property type="match status" value="1"/>
</dbReference>
<dbReference type="PANTHER" id="PTHR11059:SF0">
    <property type="entry name" value="DNA REPAIR PROTEIN RECN"/>
    <property type="match status" value="1"/>
</dbReference>
<name>A0A1Y5HFF5_OLEAN</name>
<dbReference type="NCBIfam" id="TIGR00634">
    <property type="entry name" value="recN"/>
    <property type="match status" value="1"/>
</dbReference>
<keyword evidence="6" id="KW-0067">ATP-binding</keyword>
<evidence type="ECO:0000256" key="5">
    <source>
        <dbReference type="ARBA" id="ARBA00022763"/>
    </source>
</evidence>
<keyword evidence="7" id="KW-0234">DNA repair</keyword>
<comment type="caution">
    <text evidence="11">The sequence shown here is derived from an EMBL/GenBank/DDBJ whole genome shotgun (WGS) entry which is preliminary data.</text>
</comment>
<comment type="function">
    <text evidence="1">May be involved in recombinational repair of damaged DNA.</text>
</comment>
<feature type="non-terminal residue" evidence="11">
    <location>
        <position position="565"/>
    </location>
</feature>
<evidence type="ECO:0000259" key="10">
    <source>
        <dbReference type="Pfam" id="PF02463"/>
    </source>
</evidence>
<evidence type="ECO:0000256" key="2">
    <source>
        <dbReference type="ARBA" id="ARBA00009441"/>
    </source>
</evidence>
<dbReference type="FunFam" id="3.40.50.300:FF:000356">
    <property type="entry name" value="DNA repair protein RecN"/>
    <property type="match status" value="1"/>
</dbReference>
<evidence type="ECO:0000313" key="12">
    <source>
        <dbReference type="Proteomes" id="UP000227088"/>
    </source>
</evidence>
<protein>
    <recommendedName>
        <fullName evidence="3">DNA repair protein RecN</fullName>
    </recommendedName>
    <alternativeName>
        <fullName evidence="8">Recombination protein N</fullName>
    </alternativeName>
</protein>
<organism evidence="11 12">
    <name type="scientific">Oleispira antarctica</name>
    <dbReference type="NCBI Taxonomy" id="188908"/>
    <lineage>
        <taxon>Bacteria</taxon>
        <taxon>Pseudomonadati</taxon>
        <taxon>Pseudomonadota</taxon>
        <taxon>Gammaproteobacteria</taxon>
        <taxon>Oceanospirillales</taxon>
        <taxon>Oceanospirillaceae</taxon>
        <taxon>Oleispira</taxon>
    </lineage>
</organism>
<evidence type="ECO:0000256" key="6">
    <source>
        <dbReference type="ARBA" id="ARBA00022840"/>
    </source>
</evidence>